<organism evidence="5 6">
    <name type="scientific">Sinimarinibacterium flocculans</name>
    <dbReference type="NCBI Taxonomy" id="985250"/>
    <lineage>
        <taxon>Bacteria</taxon>
        <taxon>Pseudomonadati</taxon>
        <taxon>Pseudomonadota</taxon>
        <taxon>Gammaproteobacteria</taxon>
        <taxon>Nevskiales</taxon>
        <taxon>Nevskiaceae</taxon>
        <taxon>Sinimarinibacterium</taxon>
    </lineage>
</organism>
<dbReference type="Gene3D" id="3.40.50.1000">
    <property type="entry name" value="HAD superfamily/HAD-like"/>
    <property type="match status" value="1"/>
</dbReference>
<keyword evidence="3" id="KW-0460">Magnesium</keyword>
<accession>A0A318EEY0</accession>
<dbReference type="Pfam" id="PF13419">
    <property type="entry name" value="HAD_2"/>
    <property type="match status" value="1"/>
</dbReference>
<dbReference type="InterPro" id="IPR036412">
    <property type="entry name" value="HAD-like_sf"/>
</dbReference>
<name>A0A318EEY0_9GAMM</name>
<keyword evidence="4" id="KW-0119">Carbohydrate metabolism</keyword>
<gene>
    <name evidence="5" type="ORF">C8D93_101419</name>
</gene>
<dbReference type="InterPro" id="IPR041492">
    <property type="entry name" value="HAD_2"/>
</dbReference>
<keyword evidence="6" id="KW-1185">Reference proteome</keyword>
<dbReference type="InterPro" id="IPR006439">
    <property type="entry name" value="HAD-SF_hydro_IA"/>
</dbReference>
<dbReference type="GO" id="GO:0046872">
    <property type="term" value="F:metal ion binding"/>
    <property type="evidence" value="ECO:0007669"/>
    <property type="project" value="UniProtKB-KW"/>
</dbReference>
<dbReference type="PANTHER" id="PTHR43434">
    <property type="entry name" value="PHOSPHOGLYCOLATE PHOSPHATASE"/>
    <property type="match status" value="1"/>
</dbReference>
<dbReference type="SFLD" id="SFLDS00003">
    <property type="entry name" value="Haloacid_Dehalogenase"/>
    <property type="match status" value="1"/>
</dbReference>
<dbReference type="EMBL" id="QICN01000001">
    <property type="protein sequence ID" value="PXV71373.1"/>
    <property type="molecule type" value="Genomic_DNA"/>
</dbReference>
<dbReference type="GO" id="GO:0008967">
    <property type="term" value="F:phosphoglycolate phosphatase activity"/>
    <property type="evidence" value="ECO:0007669"/>
    <property type="project" value="TreeGrafter"/>
</dbReference>
<dbReference type="NCBIfam" id="TIGR01509">
    <property type="entry name" value="HAD-SF-IA-v3"/>
    <property type="match status" value="1"/>
</dbReference>
<dbReference type="GO" id="GO:0005829">
    <property type="term" value="C:cytosol"/>
    <property type="evidence" value="ECO:0007669"/>
    <property type="project" value="TreeGrafter"/>
</dbReference>
<dbReference type="PANTHER" id="PTHR43434:SF23">
    <property type="entry name" value="PHOSPHOGLYCOLATE PHOSPHATASE"/>
    <property type="match status" value="1"/>
</dbReference>
<dbReference type="Proteomes" id="UP000248330">
    <property type="component" value="Unassembled WGS sequence"/>
</dbReference>
<proteinExistence type="predicted"/>
<comment type="caution">
    <text evidence="5">The sequence shown here is derived from an EMBL/GenBank/DDBJ whole genome shotgun (WGS) entry which is preliminary data.</text>
</comment>
<dbReference type="OrthoDB" id="9776368at2"/>
<dbReference type="RefSeq" id="WP_110263493.1">
    <property type="nucleotide sequence ID" value="NZ_CAKZQT010000007.1"/>
</dbReference>
<evidence type="ECO:0000256" key="4">
    <source>
        <dbReference type="ARBA" id="ARBA00023277"/>
    </source>
</evidence>
<keyword evidence="2" id="KW-0378">Hydrolase</keyword>
<dbReference type="FunFam" id="3.40.50.1000:FF:000022">
    <property type="entry name" value="Phosphoglycolate phosphatase"/>
    <property type="match status" value="1"/>
</dbReference>
<dbReference type="GO" id="GO:0006281">
    <property type="term" value="P:DNA repair"/>
    <property type="evidence" value="ECO:0007669"/>
    <property type="project" value="TreeGrafter"/>
</dbReference>
<evidence type="ECO:0000256" key="2">
    <source>
        <dbReference type="ARBA" id="ARBA00022801"/>
    </source>
</evidence>
<evidence type="ECO:0000313" key="6">
    <source>
        <dbReference type="Proteomes" id="UP000248330"/>
    </source>
</evidence>
<evidence type="ECO:0000313" key="5">
    <source>
        <dbReference type="EMBL" id="PXV71373.1"/>
    </source>
</evidence>
<evidence type="ECO:0000256" key="3">
    <source>
        <dbReference type="ARBA" id="ARBA00022842"/>
    </source>
</evidence>
<dbReference type="InterPro" id="IPR023198">
    <property type="entry name" value="PGP-like_dom2"/>
</dbReference>
<protein>
    <submittedName>
        <fullName evidence="5">Phosphoglycolate phosphatase</fullName>
    </submittedName>
</protein>
<dbReference type="AlphaFoldDB" id="A0A318EEY0"/>
<sequence>MSAPVHCVLFDLDGTLVDTAPDLGHAANHVRATLGLPPLPLADYRPVASAGARGLLHKALGITPEHPEFDAHRRLFLDRYRAHLADDSRPFDGIAELLAGIEAQQRRWGVMTNKPAWLTGPLLDALDLAARACCAVSADEVPRAKPAPDGLLHAAALAGVAASNCVYVGDDLRDIDAAHAAGMRSIAAAWGYIGDTPVDRWGADRVVESPDALLHWLAGQPRG</sequence>
<keyword evidence="1" id="KW-0479">Metal-binding</keyword>
<dbReference type="InterPro" id="IPR050155">
    <property type="entry name" value="HAD-like_hydrolase_sf"/>
</dbReference>
<dbReference type="SFLD" id="SFLDG01129">
    <property type="entry name" value="C1.5:_HAD__Beta-PGM__Phosphata"/>
    <property type="match status" value="1"/>
</dbReference>
<dbReference type="SUPFAM" id="SSF56784">
    <property type="entry name" value="HAD-like"/>
    <property type="match status" value="1"/>
</dbReference>
<dbReference type="NCBIfam" id="TIGR01549">
    <property type="entry name" value="HAD-SF-IA-v1"/>
    <property type="match status" value="1"/>
</dbReference>
<reference evidence="5 6" key="1">
    <citation type="submission" date="2018-04" db="EMBL/GenBank/DDBJ databases">
        <title>Genomic Encyclopedia of Type Strains, Phase IV (KMG-IV): sequencing the most valuable type-strain genomes for metagenomic binning, comparative biology and taxonomic classification.</title>
        <authorList>
            <person name="Goeker M."/>
        </authorList>
    </citation>
    <scope>NUCLEOTIDE SEQUENCE [LARGE SCALE GENOMIC DNA]</scope>
    <source>
        <strain evidence="5 6">DSM 104150</strain>
    </source>
</reference>
<dbReference type="Gene3D" id="1.10.150.240">
    <property type="entry name" value="Putative phosphatase, domain 2"/>
    <property type="match status" value="1"/>
</dbReference>
<dbReference type="InterPro" id="IPR023214">
    <property type="entry name" value="HAD_sf"/>
</dbReference>
<evidence type="ECO:0000256" key="1">
    <source>
        <dbReference type="ARBA" id="ARBA00022723"/>
    </source>
</evidence>